<comment type="caution">
    <text evidence="2">The sequence shown here is derived from an EMBL/GenBank/DDBJ whole genome shotgun (WGS) entry which is preliminary data.</text>
</comment>
<evidence type="ECO:0000256" key="1">
    <source>
        <dbReference type="SAM" id="MobiDB-lite"/>
    </source>
</evidence>
<name>A0A8I0HLY0_9CORY</name>
<feature type="region of interest" description="Disordered" evidence="1">
    <location>
        <begin position="461"/>
        <end position="490"/>
    </location>
</feature>
<feature type="compositionally biased region" description="Low complexity" evidence="1">
    <location>
        <begin position="464"/>
        <end position="473"/>
    </location>
</feature>
<dbReference type="EMBL" id="JACSPR010000001">
    <property type="protein sequence ID" value="MBD8029079.1"/>
    <property type="molecule type" value="Genomic_DNA"/>
</dbReference>
<organism evidence="2 3">
    <name type="scientific">Corynebacterium gallinarum</name>
    <dbReference type="NCBI Taxonomy" id="2762214"/>
    <lineage>
        <taxon>Bacteria</taxon>
        <taxon>Bacillati</taxon>
        <taxon>Actinomycetota</taxon>
        <taxon>Actinomycetes</taxon>
        <taxon>Mycobacteriales</taxon>
        <taxon>Corynebacteriaceae</taxon>
        <taxon>Corynebacterium</taxon>
    </lineage>
</organism>
<gene>
    <name evidence="2" type="ORF">H9627_01835</name>
</gene>
<keyword evidence="3" id="KW-1185">Reference proteome</keyword>
<protein>
    <recommendedName>
        <fullName evidence="4">PPE domain-containing protein</fullName>
    </recommendedName>
</protein>
<accession>A0A8I0HLY0</accession>
<proteinExistence type="predicted"/>
<dbReference type="AlphaFoldDB" id="A0A8I0HLY0"/>
<reference evidence="2 3" key="1">
    <citation type="submission" date="2020-08" db="EMBL/GenBank/DDBJ databases">
        <title>A Genomic Blueprint of the Chicken Gut Microbiome.</title>
        <authorList>
            <person name="Gilroy R."/>
            <person name="Ravi A."/>
            <person name="Getino M."/>
            <person name="Pursley I."/>
            <person name="Horton D.L."/>
            <person name="Alikhan N.-F."/>
            <person name="Baker D."/>
            <person name="Gharbi K."/>
            <person name="Hall N."/>
            <person name="Watson M."/>
            <person name="Adriaenssens E.M."/>
            <person name="Foster-Nyarko E."/>
            <person name="Jarju S."/>
            <person name="Secka A."/>
            <person name="Antonio M."/>
            <person name="Oren A."/>
            <person name="Chaudhuri R."/>
            <person name="La Ragione R.M."/>
            <person name="Hildebrand F."/>
            <person name="Pallen M.J."/>
        </authorList>
    </citation>
    <scope>NUCLEOTIDE SEQUENCE [LARGE SCALE GENOMIC DNA]</scope>
    <source>
        <strain evidence="2 3">Sa1YVA5</strain>
    </source>
</reference>
<evidence type="ECO:0000313" key="2">
    <source>
        <dbReference type="EMBL" id="MBD8029079.1"/>
    </source>
</evidence>
<evidence type="ECO:0000313" key="3">
    <source>
        <dbReference type="Proteomes" id="UP000650224"/>
    </source>
</evidence>
<sequence>MQLKVDKSAIDNVLDELEVLFANTATATNVASANVLSSGYSTVSGLDQLGANHGNVLNGGAGSAEVVLTSYAEQIQWLRNALKASVEALNSQDEIFARGMDIADIGGHVGEEAVSFPERPAPRFDSFSFTPPVVVAPNSLDQLCSDFSGTNSGAVSAAQSSWTTMASTISEVSASLDRVAGELLASNAGEVFEQASARIAEVAEAGSVFSQNAREMSRSVGTLNQIYMGHKMSVFMAAASIAMIKEPAERAAAESAYLASFQSAFQGDVRAGVPGIDNLMRVKGADGSGGGLALGMSDIAGSGTGFTTHGLTPQGFSAATGGGTAAAHSVGAGDFGAVADNLGGMEVGDLQTSTASVGAAGSTLSNASGMSGVGALNSPAGGGAMAAAPFMGMNGRHGANAGQRFSNAGLNPMNSRTQSASAMGPMGPMMGSAGAGGGAGVGGVGAAGSNTHRGGMRQALTPQSGNSASAAGAQTPSGIMTGGVGKASQSTARPMMPMMPMGGAGGAQPKNTGKVKTVTSAVEQDANLAALLGDRGPVVPGVIGDWVRR</sequence>
<evidence type="ECO:0008006" key="4">
    <source>
        <dbReference type="Google" id="ProtNLM"/>
    </source>
</evidence>
<dbReference type="Proteomes" id="UP000650224">
    <property type="component" value="Unassembled WGS sequence"/>
</dbReference>